<dbReference type="GO" id="GO:0003677">
    <property type="term" value="F:DNA binding"/>
    <property type="evidence" value="ECO:0007669"/>
    <property type="project" value="UniProtKB-KW"/>
</dbReference>
<dbReference type="OrthoDB" id="28072at2157"/>
<proteinExistence type="predicted"/>
<organism evidence="3 6">
    <name type="scientific">Pyrobaculum aerophilum</name>
    <dbReference type="NCBI Taxonomy" id="13773"/>
    <lineage>
        <taxon>Archaea</taxon>
        <taxon>Thermoproteota</taxon>
        <taxon>Thermoprotei</taxon>
        <taxon>Thermoproteales</taxon>
        <taxon>Thermoproteaceae</taxon>
        <taxon>Pyrobaculum</taxon>
    </lineage>
</organism>
<dbReference type="EMBL" id="NMUF01000036">
    <property type="protein sequence ID" value="RFA96719.1"/>
    <property type="molecule type" value="Genomic_DNA"/>
</dbReference>
<dbReference type="Pfam" id="PF07282">
    <property type="entry name" value="Cas12f1-like_TNB"/>
    <property type="match status" value="1"/>
</dbReference>
<dbReference type="SUPFAM" id="SSF51998">
    <property type="entry name" value="PFL-like glycyl radical enzymes"/>
    <property type="match status" value="1"/>
</dbReference>
<dbReference type="EMBL" id="NMUE01000103">
    <property type="protein sequence ID" value="RFA92329.1"/>
    <property type="molecule type" value="Genomic_DNA"/>
</dbReference>
<accession>A0A371QU35</accession>
<protein>
    <submittedName>
        <fullName evidence="3">Transposase</fullName>
    </submittedName>
</protein>
<reference evidence="5 6" key="1">
    <citation type="submission" date="2017-07" db="EMBL/GenBank/DDBJ databases">
        <title>Draft genome sequence of aerobic hyperthermophilic archaea, Pyrobaculum aerophilum YKB31 and YKB32.</title>
        <authorList>
            <person name="Mochizuki T."/>
            <person name="Berliner A.J."/>
            <person name="Yoshida-Takashima Y."/>
            <person name="Takaki Y."/>
            <person name="Nunoura T."/>
            <person name="Takai K."/>
        </authorList>
    </citation>
    <scope>NUCLEOTIDE SEQUENCE [LARGE SCALE GENOMIC DNA]</scope>
    <source>
        <strain evidence="3 6">YKB31</strain>
        <strain evidence="4 5">YKB32</strain>
    </source>
</reference>
<dbReference type="Proteomes" id="UP000257123">
    <property type="component" value="Unassembled WGS sequence"/>
</dbReference>
<sequence length="377" mass="44156">MKAYRTLVIRRGVEEIPPEKLVKFLEVQRKFREWATKWYKSGFKEPMPAESSLKYFAKELKFALRLLPTNGLKNGVWKVPLPFSAQLRENNERDQSRGILVDLSRGDIRIRKWGGGTIEIRLRKSEMKWILKRLREGAQLKLAFAWVGSRTNLVTFNVALAFARETEPYLPERVLAIDLNALHNGVVWAIVDRERVLRKGIYRPDLNKISRMQREIATLDSLCAKRGEPYCREAVELKSRLWRLLRRFEDEVAKKLVVSAMRRKCTIVVDVPEDESVRGLKEGHYAPEKKIFLNMGRLRRRIRQLAEWYGVPYREERLYSTVCPRCGSKMEELPNRKVKCHCGFETQRDEVPILWAQRRFSELTPSFSPALSPVPVM</sequence>
<feature type="domain" description="Cas12f1-like TNB" evidence="2">
    <location>
        <begin position="296"/>
        <end position="350"/>
    </location>
</feature>
<evidence type="ECO:0000256" key="1">
    <source>
        <dbReference type="ARBA" id="ARBA00023125"/>
    </source>
</evidence>
<comment type="caution">
    <text evidence="3">The sequence shown here is derived from an EMBL/GenBank/DDBJ whole genome shotgun (WGS) entry which is preliminary data.</text>
</comment>
<name>A0A371QU35_9CREN</name>
<dbReference type="Proteomes" id="UP000256877">
    <property type="component" value="Unassembled WGS sequence"/>
</dbReference>
<dbReference type="InterPro" id="IPR010095">
    <property type="entry name" value="Cas12f1-like_TNB"/>
</dbReference>
<evidence type="ECO:0000313" key="5">
    <source>
        <dbReference type="Proteomes" id="UP000256877"/>
    </source>
</evidence>
<evidence type="ECO:0000313" key="3">
    <source>
        <dbReference type="EMBL" id="RFA92329.1"/>
    </source>
</evidence>
<dbReference type="RefSeq" id="WP_116422229.1">
    <property type="nucleotide sequence ID" value="NZ_NMUE01000103.1"/>
</dbReference>
<keyword evidence="1" id="KW-0238">DNA-binding</keyword>
<dbReference type="AlphaFoldDB" id="A0A371QU35"/>
<evidence type="ECO:0000313" key="6">
    <source>
        <dbReference type="Proteomes" id="UP000257123"/>
    </source>
</evidence>
<evidence type="ECO:0000259" key="2">
    <source>
        <dbReference type="Pfam" id="PF07282"/>
    </source>
</evidence>
<gene>
    <name evidence="3" type="ORF">CGL51_14645</name>
    <name evidence="4" type="ORF">CGL52_10780</name>
</gene>
<evidence type="ECO:0000313" key="4">
    <source>
        <dbReference type="EMBL" id="RFA96719.1"/>
    </source>
</evidence>